<dbReference type="InterPro" id="IPR007739">
    <property type="entry name" value="RgpF"/>
</dbReference>
<gene>
    <name evidence="1" type="ORF">QJ036_10545</name>
</gene>
<name>A0AAP4BCY5_9FIRM</name>
<dbReference type="Pfam" id="PF05045">
    <property type="entry name" value="RgpF"/>
    <property type="match status" value="1"/>
</dbReference>
<keyword evidence="2" id="KW-1185">Reference proteome</keyword>
<comment type="caution">
    <text evidence="1">The sequence shown here is derived from an EMBL/GenBank/DDBJ whole genome shotgun (WGS) entry which is preliminary data.</text>
</comment>
<dbReference type="Proteomes" id="UP001300383">
    <property type="component" value="Unassembled WGS sequence"/>
</dbReference>
<evidence type="ECO:0000313" key="1">
    <source>
        <dbReference type="EMBL" id="MDI9242903.1"/>
    </source>
</evidence>
<dbReference type="RefSeq" id="WP_283231338.1">
    <property type="nucleotide sequence ID" value="NZ_JASGBQ010000021.1"/>
</dbReference>
<protein>
    <submittedName>
        <fullName evidence="1">Rhamnan synthesis F family protein</fullName>
    </submittedName>
</protein>
<dbReference type="AlphaFoldDB" id="A0AAP4BCY5"/>
<accession>A0AAP4BCY5</accession>
<proteinExistence type="predicted"/>
<reference evidence="1 2" key="1">
    <citation type="submission" date="2023-05" db="EMBL/GenBank/DDBJ databases">
        <title>[ruminococcus] sp. nov., isolated from a pig farm feces dump.</title>
        <authorList>
            <person name="Chang Y.-H."/>
        </authorList>
    </citation>
    <scope>NUCLEOTIDE SEQUENCE [LARGE SCALE GENOMIC DNA]</scope>
    <source>
        <strain evidence="1 2">YH-rum2234</strain>
    </source>
</reference>
<evidence type="ECO:0000313" key="2">
    <source>
        <dbReference type="Proteomes" id="UP001300383"/>
    </source>
</evidence>
<sequence>MKLDKKAANRVLIYFFHDEDGIVDDYVLYALKELKSCVKDIYVVANGTLTAEGREKLTLVTDSIWERENKGFAMEAYQYSFDQIGWEKLCSYDELVLIDSELMGPVYPVEEMFTSMEDKDLDFWGLSEFYRNTSTINDLEEEENIQRYVQCHFLSFRNTILVSNDFKDYWNTVPEIHNYEESVAYFETTLTEHFEKQGYRWGVYAHWDGLEDCSYQPLLKIPAELLAKKKCPFFMRQSFINDYSELLHETYGENSVQLMEYLKTKTDYNVDLIWDHILRIGNIADIKNCLNLNYVVAEQKSEDISEILRTKKVALIYHFYYEHLLDECVHYVKSMPEGTDIYITTDSEEKKCRLQKAFQNLPYQMEIRLVESIGRDVSALLVGAKDIIFAYDYVCFAHDEQSQLFDPQLQGMSWTYKCISNILKNQHQVRNIIRLFEENSRLGLLCPSTPNHACFHSLLGKEWMDNFENVKKMALQLDLKIKLNPEKEPVAPIGNMFWFRTKALYKLFKYEWEYKDFSQGGVENDSTISHTIERVYGLVSQDAGYYPAWVFSEEGAAVELTNLTYMLREMNKVIFYNKIEGGNYTAVCHKMTEILENRQELSGIFPVSLYLDKGDGYRENHVIRKEPIIGKSGYLDVFFEWDIRNMPLKVRFDPGETGGICLEDVCLELLLPYKRKQKIALERCIDNGIHDGNILVFKNADPWIDISLSEYPKARGLKVSLKVSRAIE</sequence>
<organism evidence="1 2">
    <name type="scientific">Fusibacillus kribbianus</name>
    <dbReference type="NCBI Taxonomy" id="3044208"/>
    <lineage>
        <taxon>Bacteria</taxon>
        <taxon>Bacillati</taxon>
        <taxon>Bacillota</taxon>
        <taxon>Clostridia</taxon>
        <taxon>Lachnospirales</taxon>
        <taxon>Lachnospiraceae</taxon>
        <taxon>Fusibacillus</taxon>
    </lineage>
</organism>
<dbReference type="EMBL" id="JASGBQ010000021">
    <property type="protein sequence ID" value="MDI9242903.1"/>
    <property type="molecule type" value="Genomic_DNA"/>
</dbReference>